<dbReference type="PROSITE" id="PS51746">
    <property type="entry name" value="PPM_2"/>
    <property type="match status" value="1"/>
</dbReference>
<dbReference type="PANTHER" id="PTHR13832:SF792">
    <property type="entry name" value="GM14286P"/>
    <property type="match status" value="1"/>
</dbReference>
<protein>
    <submittedName>
        <fullName evidence="3">Protein serine/threonine phosphatase 2C</fullName>
    </submittedName>
</protein>
<dbReference type="InterPro" id="IPR015655">
    <property type="entry name" value="PP2C"/>
</dbReference>
<gene>
    <name evidence="3" type="ORF">FIBSPDRAFT_1049795</name>
</gene>
<dbReference type="CDD" id="cd00143">
    <property type="entry name" value="PP2Cc"/>
    <property type="match status" value="1"/>
</dbReference>
<dbReference type="PANTHER" id="PTHR13832">
    <property type="entry name" value="PROTEIN PHOSPHATASE 2C"/>
    <property type="match status" value="1"/>
</dbReference>
<dbReference type="AlphaFoldDB" id="A0A166BQB9"/>
<dbReference type="STRING" id="436010.A0A166BQB9"/>
<keyword evidence="4" id="KW-1185">Reference proteome</keyword>
<dbReference type="Pfam" id="PF00481">
    <property type="entry name" value="PP2C"/>
    <property type="match status" value="1"/>
</dbReference>
<proteinExistence type="predicted"/>
<evidence type="ECO:0000313" key="3">
    <source>
        <dbReference type="EMBL" id="KZP12877.1"/>
    </source>
</evidence>
<accession>A0A166BQB9</accession>
<dbReference type="OrthoDB" id="420076at2759"/>
<dbReference type="SUPFAM" id="SSF81606">
    <property type="entry name" value="PP2C-like"/>
    <property type="match status" value="1"/>
</dbReference>
<sequence length="499" mass="54094">MFRTTSKLVKQAVAKQSAQRPRRYRRTLSAFLGASAAVGCVLAAQSVVYLDSSSSSGGRTSPFDSLRRRKSTDSFDPTRPSVDVNATLRQHEETRFTDGKETGIRRYDIVQVSSNDPNEDDHSTAIVPHPKGSWAFFAVLDGHSGWETSAWLRENLIPAITGSLADLYHNYHAPGDSFLSAAWALIGRSPGGGDAYTPPDGSINSAISATFKRLDHDIVHDAVERVFASPSKNIATNVLAPAYAGSCALLAFFDSHTRTLRVAVTGDSRAVLGRRKVDPSTGAVRYEVHVLSVDQDGHSPLEIARLNDSPEHPGETVIKNGRVLGMGPSRAFGDARWKWDLETQARLKKEYLGRSTPGNVKTPPYLTAEPEITTTKTAPGDFLIMATDGLWECLQSEEAVGLVGTWAESRRGNGGESTEEAVSRTALPVQLPEKDETVRYGQWGAQKAFVNVDANAATHLARNALGGADLDLATALLGMRSPRGRTYRDDITAIVVFFD</sequence>
<feature type="region of interest" description="Disordered" evidence="1">
    <location>
        <begin position="52"/>
        <end position="82"/>
    </location>
</feature>
<dbReference type="InterPro" id="IPR001932">
    <property type="entry name" value="PPM-type_phosphatase-like_dom"/>
</dbReference>
<feature type="domain" description="PPM-type phosphatase" evidence="2">
    <location>
        <begin position="106"/>
        <end position="498"/>
    </location>
</feature>
<dbReference type="InterPro" id="IPR036457">
    <property type="entry name" value="PPM-type-like_dom_sf"/>
</dbReference>
<dbReference type="SMART" id="SM00332">
    <property type="entry name" value="PP2Cc"/>
    <property type="match status" value="1"/>
</dbReference>
<name>A0A166BQB9_9AGAM</name>
<dbReference type="Proteomes" id="UP000076532">
    <property type="component" value="Unassembled WGS sequence"/>
</dbReference>
<evidence type="ECO:0000313" key="4">
    <source>
        <dbReference type="Proteomes" id="UP000076532"/>
    </source>
</evidence>
<evidence type="ECO:0000259" key="2">
    <source>
        <dbReference type="PROSITE" id="PS51746"/>
    </source>
</evidence>
<dbReference type="Gene3D" id="3.60.40.10">
    <property type="entry name" value="PPM-type phosphatase domain"/>
    <property type="match status" value="1"/>
</dbReference>
<dbReference type="GO" id="GO:0005739">
    <property type="term" value="C:mitochondrion"/>
    <property type="evidence" value="ECO:0007669"/>
    <property type="project" value="TreeGrafter"/>
</dbReference>
<dbReference type="GO" id="GO:0004741">
    <property type="term" value="F:[pyruvate dehydrogenase (acetyl-transferring)]-phosphatase activity"/>
    <property type="evidence" value="ECO:0007669"/>
    <property type="project" value="TreeGrafter"/>
</dbReference>
<evidence type="ECO:0000256" key="1">
    <source>
        <dbReference type="SAM" id="MobiDB-lite"/>
    </source>
</evidence>
<organism evidence="3 4">
    <name type="scientific">Athelia psychrophila</name>
    <dbReference type="NCBI Taxonomy" id="1759441"/>
    <lineage>
        <taxon>Eukaryota</taxon>
        <taxon>Fungi</taxon>
        <taxon>Dikarya</taxon>
        <taxon>Basidiomycota</taxon>
        <taxon>Agaricomycotina</taxon>
        <taxon>Agaricomycetes</taxon>
        <taxon>Agaricomycetidae</taxon>
        <taxon>Atheliales</taxon>
        <taxon>Atheliaceae</taxon>
        <taxon>Athelia</taxon>
    </lineage>
</organism>
<dbReference type="EMBL" id="KV417641">
    <property type="protein sequence ID" value="KZP12877.1"/>
    <property type="molecule type" value="Genomic_DNA"/>
</dbReference>
<reference evidence="3 4" key="1">
    <citation type="journal article" date="2016" name="Mol. Biol. Evol.">
        <title>Comparative Genomics of Early-Diverging Mushroom-Forming Fungi Provides Insights into the Origins of Lignocellulose Decay Capabilities.</title>
        <authorList>
            <person name="Nagy L.G."/>
            <person name="Riley R."/>
            <person name="Tritt A."/>
            <person name="Adam C."/>
            <person name="Daum C."/>
            <person name="Floudas D."/>
            <person name="Sun H."/>
            <person name="Yadav J.S."/>
            <person name="Pangilinan J."/>
            <person name="Larsson K.H."/>
            <person name="Matsuura K."/>
            <person name="Barry K."/>
            <person name="Labutti K."/>
            <person name="Kuo R."/>
            <person name="Ohm R.A."/>
            <person name="Bhattacharya S.S."/>
            <person name="Shirouzu T."/>
            <person name="Yoshinaga Y."/>
            <person name="Martin F.M."/>
            <person name="Grigoriev I.V."/>
            <person name="Hibbett D.S."/>
        </authorList>
    </citation>
    <scope>NUCLEOTIDE SEQUENCE [LARGE SCALE GENOMIC DNA]</scope>
    <source>
        <strain evidence="3 4">CBS 109695</strain>
    </source>
</reference>